<evidence type="ECO:0000256" key="1">
    <source>
        <dbReference type="ARBA" id="ARBA00007983"/>
    </source>
</evidence>
<dbReference type="InterPro" id="IPR036460">
    <property type="entry name" value="Cu_amine_oxidase_C_sf"/>
</dbReference>
<dbReference type="InterPro" id="IPR015328">
    <property type="entry name" value="DUF1965"/>
</dbReference>
<evidence type="ECO:0000256" key="2">
    <source>
        <dbReference type="ARBA" id="ARBA00022723"/>
    </source>
</evidence>
<proteinExistence type="inferred from homology"/>
<feature type="region of interest" description="Disordered" evidence="9">
    <location>
        <begin position="47"/>
        <end position="113"/>
    </location>
</feature>
<keyword evidence="2 8" id="KW-0479">Metal-binding</keyword>
<feature type="region of interest" description="Disordered" evidence="9">
    <location>
        <begin position="370"/>
        <end position="391"/>
    </location>
</feature>
<keyword evidence="10" id="KW-0812">Transmembrane</keyword>
<dbReference type="PANTHER" id="PTHR10638:SF20">
    <property type="entry name" value="AMINE OXIDASE"/>
    <property type="match status" value="1"/>
</dbReference>
<evidence type="ECO:0000256" key="5">
    <source>
        <dbReference type="ARBA" id="ARBA00023008"/>
    </source>
</evidence>
<keyword evidence="10" id="KW-1133">Transmembrane helix</keyword>
<dbReference type="PROSITE" id="PS01165">
    <property type="entry name" value="COPPER_AMINE_OXID_2"/>
    <property type="match status" value="1"/>
</dbReference>
<dbReference type="EC" id="1.4.3.-" evidence="8"/>
<evidence type="ECO:0000259" key="11">
    <source>
        <dbReference type="Pfam" id="PF01179"/>
    </source>
</evidence>
<dbReference type="GO" id="GO:0005886">
    <property type="term" value="C:plasma membrane"/>
    <property type="evidence" value="ECO:0007669"/>
    <property type="project" value="TreeGrafter"/>
</dbReference>
<dbReference type="SUPFAM" id="SSF54416">
    <property type="entry name" value="Amine oxidase N-terminal region"/>
    <property type="match status" value="2"/>
</dbReference>
<dbReference type="Pfam" id="PF01179">
    <property type="entry name" value="Cu_amine_oxid"/>
    <property type="match status" value="1"/>
</dbReference>
<dbReference type="GO" id="GO:0005507">
    <property type="term" value="F:copper ion binding"/>
    <property type="evidence" value="ECO:0007669"/>
    <property type="project" value="InterPro"/>
</dbReference>
<evidence type="ECO:0000256" key="3">
    <source>
        <dbReference type="ARBA" id="ARBA00022772"/>
    </source>
</evidence>
<keyword evidence="4 8" id="KW-0560">Oxidoreductase</keyword>
<feature type="domain" description="Copper amine oxidase catalytic" evidence="11">
    <location>
        <begin position="383"/>
        <end position="791"/>
    </location>
</feature>
<dbReference type="Pfam" id="PF02727">
    <property type="entry name" value="Cu_amine_oxidN2"/>
    <property type="match status" value="1"/>
</dbReference>
<dbReference type="GO" id="GO:0009308">
    <property type="term" value="P:amine metabolic process"/>
    <property type="evidence" value="ECO:0007669"/>
    <property type="project" value="UniProtKB-UniRule"/>
</dbReference>
<dbReference type="InterPro" id="IPR016182">
    <property type="entry name" value="Cu_amine_oxidase_N-reg"/>
</dbReference>
<dbReference type="Gene3D" id="2.70.98.20">
    <property type="entry name" value="Copper amine oxidase, catalytic domain"/>
    <property type="match status" value="1"/>
</dbReference>
<dbReference type="SUPFAM" id="SSF49998">
    <property type="entry name" value="Amine oxidase catalytic domain"/>
    <property type="match status" value="1"/>
</dbReference>
<evidence type="ECO:0000256" key="8">
    <source>
        <dbReference type="RuleBase" id="RU000672"/>
    </source>
</evidence>
<feature type="modified residue" description="2',4',5'-topaquinone" evidence="7">
    <location>
        <position position="543"/>
    </location>
</feature>
<dbReference type="Pfam" id="PF09248">
    <property type="entry name" value="DUF1965"/>
    <property type="match status" value="1"/>
</dbReference>
<organism evidence="14 15">
    <name type="scientific">Elysia crispata</name>
    <name type="common">lettuce slug</name>
    <dbReference type="NCBI Taxonomy" id="231223"/>
    <lineage>
        <taxon>Eukaryota</taxon>
        <taxon>Metazoa</taxon>
        <taxon>Spiralia</taxon>
        <taxon>Lophotrochozoa</taxon>
        <taxon>Mollusca</taxon>
        <taxon>Gastropoda</taxon>
        <taxon>Heterobranchia</taxon>
        <taxon>Euthyneura</taxon>
        <taxon>Panpulmonata</taxon>
        <taxon>Sacoglossa</taxon>
        <taxon>Placobranchoidea</taxon>
        <taxon>Plakobranchidae</taxon>
        <taxon>Elysia</taxon>
    </lineage>
</organism>
<reference evidence="14" key="1">
    <citation type="journal article" date="2023" name="G3 (Bethesda)">
        <title>A reference genome for the long-term kleptoplast-retaining sea slug Elysia crispata morphotype clarki.</title>
        <authorList>
            <person name="Eastman K.E."/>
            <person name="Pendleton A.L."/>
            <person name="Shaikh M.A."/>
            <person name="Suttiyut T."/>
            <person name="Ogas R."/>
            <person name="Tomko P."/>
            <person name="Gavelis G."/>
            <person name="Widhalm J.R."/>
            <person name="Wisecaver J.H."/>
        </authorList>
    </citation>
    <scope>NUCLEOTIDE SEQUENCE</scope>
    <source>
        <strain evidence="14">ECLA1</strain>
    </source>
</reference>
<comment type="cofactor">
    <cofactor evidence="8">
        <name>Cu cation</name>
        <dbReference type="ChEBI" id="CHEBI:23378"/>
    </cofactor>
    <text evidence="8">Contains 1 topaquinone per subunit.</text>
</comment>
<comment type="similarity">
    <text evidence="1 8">Belongs to the copper/topaquinone oxidase family.</text>
</comment>
<dbReference type="InterPro" id="IPR000269">
    <property type="entry name" value="Cu_amine_oxidase"/>
</dbReference>
<dbReference type="GO" id="GO:0008131">
    <property type="term" value="F:primary methylamine oxidase activity"/>
    <property type="evidence" value="ECO:0007669"/>
    <property type="project" value="InterPro"/>
</dbReference>
<evidence type="ECO:0000256" key="7">
    <source>
        <dbReference type="PIRSR" id="PIRSR600269-51"/>
    </source>
</evidence>
<feature type="region of interest" description="Disordered" evidence="9">
    <location>
        <begin position="806"/>
        <end position="852"/>
    </location>
</feature>
<feature type="domain" description="Copper amine oxidase N2-terminal" evidence="12">
    <location>
        <begin position="150"/>
        <end position="206"/>
    </location>
</feature>
<comment type="PTM">
    <text evidence="7 8">Topaquinone (TPQ) is generated by copper-dependent autoxidation of a specific tyrosyl residue.</text>
</comment>
<dbReference type="InterPro" id="IPR015800">
    <property type="entry name" value="Cu_amine_oxidase_N2"/>
</dbReference>
<sequence length="852" mass="96803">MTSGFTLEESQQRRSNDKWKMISGILLLFVVGLLIAVIVLAAQPEKNQTTGNMSETKEVPSSIKGKGSIFEHGSKDVPASKDEPESKKDVPVCGEGENPNGNTIDLTEPENPGPFHDLTRDEMIKLRTFLENDPNVQAVSMKNFSSVTINSSYIFLADLWLPRKDDTLKFLNNSGTQPERQARVMMFRGDKNPPVVEELICGPLPDVTECSLLNNTNRRNPVEFSSRPFNMMEFNALPKMLADVDKEIGHILKESYNATFTNCEGTACLALNPSPTASGLTGDINERLIWFWGLYQVPYSLLHPTDFGFQLDWSGADTSKWTIRKVWYHGQLYDTLGQLKEAYDAPKSKIKKSKMERPVDSKTLYSTLHRRGNFSPEKPQRPPQVVEPDGKRYSIKDRQVNYLDWQFNFRMSAFSGPQLLDIRFQGDRIAYELSLSEIAAFYSGNAPLSQATDYVDSGAMSSLGSKSLVPGGDCPDSATFVPYTVWNQHGEDPGHYDSTFCIFEHNNGYPLRRHSSYSKPEGFYGGMLDSVLTLRSILVVGNYDYVIDFIFHQNGALEIRLMSTGYIQSNFYRDVERQYGVKIQKTILGNLHHHMFNLKADLDVSGTSNRYETLDIEPMDTTLSWDLARSYSQTKYTPNLKQTELEALYDYDINKPKYHIVHNDAVRNNWGERKAYSIHLSGMSKSLLPEGKFNEKVISWSRHQIAVTERKEEEFQSSSNYGMYDTLNPVVDFSKFYEDNDNITDKDLVFWLTLGLHHIPHTEDLPVTPTAGNHLTAMLLPNNYFEECPSMGSRDAIFVGYKDKKDPSKGVTLERNGNSRDQCILPRSTLEEDIEKNPDMVLESRRQMPTYP</sequence>
<evidence type="ECO:0000256" key="10">
    <source>
        <dbReference type="SAM" id="Phobius"/>
    </source>
</evidence>
<evidence type="ECO:0000313" key="15">
    <source>
        <dbReference type="Proteomes" id="UP001283361"/>
    </source>
</evidence>
<feature type="active site" description="Schiff-base intermediate with substrate; via topaquinone" evidence="6">
    <location>
        <position position="543"/>
    </location>
</feature>
<dbReference type="AlphaFoldDB" id="A0AAE1ASN2"/>
<feature type="domain" description="DUF1965" evidence="13">
    <location>
        <begin position="302"/>
        <end position="355"/>
    </location>
</feature>
<dbReference type="PRINTS" id="PR00766">
    <property type="entry name" value="CUDAOXIDASE"/>
</dbReference>
<feature type="transmembrane region" description="Helical" evidence="10">
    <location>
        <begin position="21"/>
        <end position="42"/>
    </location>
</feature>
<feature type="compositionally biased region" description="Basic and acidic residues" evidence="9">
    <location>
        <begin position="72"/>
        <end position="90"/>
    </location>
</feature>
<accession>A0AAE1ASN2</accession>
<dbReference type="Gene3D" id="3.10.450.40">
    <property type="match status" value="2"/>
</dbReference>
<feature type="active site" description="Proton acceptor" evidence="6">
    <location>
        <position position="456"/>
    </location>
</feature>
<evidence type="ECO:0000256" key="9">
    <source>
        <dbReference type="SAM" id="MobiDB-lite"/>
    </source>
</evidence>
<dbReference type="InterPro" id="IPR049947">
    <property type="entry name" value="Cu_Am_Ox_Cu-bd"/>
</dbReference>
<keyword evidence="10" id="KW-0472">Membrane</keyword>
<feature type="compositionally biased region" description="Basic and acidic residues" evidence="9">
    <location>
        <begin position="835"/>
        <end position="846"/>
    </location>
</feature>
<dbReference type="InterPro" id="IPR015798">
    <property type="entry name" value="Cu_amine_oxidase_C"/>
</dbReference>
<gene>
    <name evidence="14" type="ORF">RRG08_066549</name>
</gene>
<keyword evidence="15" id="KW-1185">Reference proteome</keyword>
<name>A0AAE1ASN2_9GAST</name>
<dbReference type="Proteomes" id="UP001283361">
    <property type="component" value="Unassembled WGS sequence"/>
</dbReference>
<comment type="caution">
    <text evidence="14">The sequence shown here is derived from an EMBL/GenBank/DDBJ whole genome shotgun (WGS) entry which is preliminary data.</text>
</comment>
<evidence type="ECO:0000256" key="6">
    <source>
        <dbReference type="PIRSR" id="PIRSR600269-50"/>
    </source>
</evidence>
<evidence type="ECO:0000313" key="14">
    <source>
        <dbReference type="EMBL" id="KAK3792027.1"/>
    </source>
</evidence>
<protein>
    <recommendedName>
        <fullName evidence="8">Amine oxidase</fullName>
        <ecNumber evidence="8">1.4.3.-</ecNumber>
    </recommendedName>
</protein>
<evidence type="ECO:0000256" key="4">
    <source>
        <dbReference type="ARBA" id="ARBA00023002"/>
    </source>
</evidence>
<evidence type="ECO:0000259" key="12">
    <source>
        <dbReference type="Pfam" id="PF02727"/>
    </source>
</evidence>
<keyword evidence="3 6" id="KW-0801">TPQ</keyword>
<keyword evidence="5 8" id="KW-0186">Copper</keyword>
<evidence type="ECO:0000259" key="13">
    <source>
        <dbReference type="Pfam" id="PF09248"/>
    </source>
</evidence>
<dbReference type="EMBL" id="JAWDGP010001393">
    <property type="protein sequence ID" value="KAK3792027.1"/>
    <property type="molecule type" value="Genomic_DNA"/>
</dbReference>
<dbReference type="GO" id="GO:0048038">
    <property type="term" value="F:quinone binding"/>
    <property type="evidence" value="ECO:0007669"/>
    <property type="project" value="InterPro"/>
</dbReference>
<dbReference type="PANTHER" id="PTHR10638">
    <property type="entry name" value="COPPER AMINE OXIDASE"/>
    <property type="match status" value="1"/>
</dbReference>